<organism evidence="2">
    <name type="scientific">viral metagenome</name>
    <dbReference type="NCBI Taxonomy" id="1070528"/>
    <lineage>
        <taxon>unclassified sequences</taxon>
        <taxon>metagenomes</taxon>
        <taxon>organismal metagenomes</taxon>
    </lineage>
</organism>
<dbReference type="EMBL" id="MN738744">
    <property type="protein sequence ID" value="QHT36535.1"/>
    <property type="molecule type" value="Genomic_DNA"/>
</dbReference>
<feature type="compositionally biased region" description="Acidic residues" evidence="1">
    <location>
        <begin position="256"/>
        <end position="281"/>
    </location>
</feature>
<feature type="compositionally biased region" description="Basic residues" evidence="1">
    <location>
        <begin position="290"/>
        <end position="305"/>
    </location>
</feature>
<evidence type="ECO:0000256" key="1">
    <source>
        <dbReference type="SAM" id="MobiDB-lite"/>
    </source>
</evidence>
<reference evidence="2" key="1">
    <citation type="journal article" date="2020" name="Nature">
        <title>Giant virus diversity and host interactions through global metagenomics.</title>
        <authorList>
            <person name="Schulz F."/>
            <person name="Roux S."/>
            <person name="Paez-Espino D."/>
            <person name="Jungbluth S."/>
            <person name="Walsh D.A."/>
            <person name="Denef V.J."/>
            <person name="McMahon K.D."/>
            <person name="Konstantinidis K.T."/>
            <person name="Eloe-Fadrosh E.A."/>
            <person name="Kyrpides N.C."/>
            <person name="Woyke T."/>
        </authorList>
    </citation>
    <scope>NUCLEOTIDE SEQUENCE</scope>
    <source>
        <strain evidence="2">GVMAG-S-ERX555931-87</strain>
    </source>
</reference>
<dbReference type="AlphaFoldDB" id="A0A6C0FBI8"/>
<accession>A0A6C0FBI8</accession>
<proteinExistence type="predicted"/>
<protein>
    <submittedName>
        <fullName evidence="2">Uncharacterized protein</fullName>
    </submittedName>
</protein>
<evidence type="ECO:0000313" key="2">
    <source>
        <dbReference type="EMBL" id="QHT36535.1"/>
    </source>
</evidence>
<sequence length="305" mass="34287">MSSAMNAKDIDLSKVTFSTPKTLDNGGKMLYLNYNGGMSPLYVTIPESKLPFEPSYYPDNDSSGKWSIKVSMSNLDTNKSMKEFHSKFTELDNYLMNKAVENSQAWFRKPKLSLETVKELYTPMVKCSLDAETGEPNGKYPDQFGFKVVKRDGRFPNLSIYDNKKTNFDINGDTDTPADVANILVQGCQIKAVLKCNGIWIANGKFGCTWRAEQIRVKVPEGGLRDFAILSDSDDEDVEEVETVNTSKDVSNMIEDSSEEEEKEVETEVVEAAEESEDEVKEPEPEPVKKVVKKKRAVRVKKPEA</sequence>
<feature type="region of interest" description="Disordered" evidence="1">
    <location>
        <begin position="243"/>
        <end position="305"/>
    </location>
</feature>
<name>A0A6C0FBI8_9ZZZZ</name>